<sequence>MVAKISTGGNMFGALAYNQNKVDSEEAKVLFSNRMLLSEDGHFSIGEC</sequence>
<organism evidence="1 2">
    <name type="scientific">Xanthomonas citri pv. citri</name>
    <dbReference type="NCBI Taxonomy" id="611301"/>
    <lineage>
        <taxon>Bacteria</taxon>
        <taxon>Pseudomonadati</taxon>
        <taxon>Pseudomonadota</taxon>
        <taxon>Gammaproteobacteria</taxon>
        <taxon>Lysobacterales</taxon>
        <taxon>Lysobacteraceae</taxon>
        <taxon>Xanthomonas</taxon>
    </lineage>
</organism>
<dbReference type="EMBL" id="JAABFR010002308">
    <property type="protein sequence ID" value="MBD4339568.1"/>
    <property type="molecule type" value="Genomic_DNA"/>
</dbReference>
<name>A0A8I0LD34_XANCI</name>
<reference evidence="1" key="1">
    <citation type="submission" date="2020-01" db="EMBL/GenBank/DDBJ databases">
        <authorList>
            <person name="Richard D."/>
        </authorList>
    </citation>
    <scope>NUCLEOTIDE SEQUENCE</scope>
    <source>
        <strain evidence="1">JP541</strain>
    </source>
</reference>
<protein>
    <submittedName>
        <fullName evidence="1">Mobilization protein</fullName>
    </submittedName>
</protein>
<gene>
    <name evidence="1" type="ORF">GUH15_26685</name>
</gene>
<dbReference type="Proteomes" id="UP000653002">
    <property type="component" value="Unassembled WGS sequence"/>
</dbReference>
<accession>A0A8I0LD34</accession>
<evidence type="ECO:0000313" key="1">
    <source>
        <dbReference type="EMBL" id="MBD4339568.1"/>
    </source>
</evidence>
<evidence type="ECO:0000313" key="2">
    <source>
        <dbReference type="Proteomes" id="UP000653002"/>
    </source>
</evidence>
<comment type="caution">
    <text evidence="1">The sequence shown here is derived from an EMBL/GenBank/DDBJ whole genome shotgun (WGS) entry which is preliminary data.</text>
</comment>
<proteinExistence type="predicted"/>
<dbReference type="AlphaFoldDB" id="A0A8I0LD34"/>
<feature type="non-terminal residue" evidence="1">
    <location>
        <position position="48"/>
    </location>
</feature>